<dbReference type="InterPro" id="IPR019734">
    <property type="entry name" value="TPR_rpt"/>
</dbReference>
<feature type="signal peptide" evidence="3">
    <location>
        <begin position="1"/>
        <end position="18"/>
    </location>
</feature>
<dbReference type="SUPFAM" id="SSF48452">
    <property type="entry name" value="TPR-like"/>
    <property type="match status" value="1"/>
</dbReference>
<keyword evidence="3" id="KW-0732">Signal</keyword>
<dbReference type="EMBL" id="JBHSAB010000029">
    <property type="protein sequence ID" value="MFC3909798.1"/>
    <property type="molecule type" value="Genomic_DNA"/>
</dbReference>
<comment type="caution">
    <text evidence="4">The sequence shown here is derived from an EMBL/GenBank/DDBJ whole genome shotgun (WGS) entry which is preliminary data.</text>
</comment>
<dbReference type="RefSeq" id="WP_382344360.1">
    <property type="nucleotide sequence ID" value="NZ_JBHSAB010000029.1"/>
</dbReference>
<reference evidence="5" key="1">
    <citation type="journal article" date="2019" name="Int. J. Syst. Evol. Microbiol.">
        <title>The Global Catalogue of Microorganisms (GCM) 10K type strain sequencing project: providing services to taxonomists for standard genome sequencing and annotation.</title>
        <authorList>
            <consortium name="The Broad Institute Genomics Platform"/>
            <consortium name="The Broad Institute Genome Sequencing Center for Infectious Disease"/>
            <person name="Wu L."/>
            <person name="Ma J."/>
        </authorList>
    </citation>
    <scope>NUCLEOTIDE SEQUENCE [LARGE SCALE GENOMIC DNA]</scope>
    <source>
        <strain evidence="5">CCUG 59858</strain>
    </source>
</reference>
<gene>
    <name evidence="4" type="ORF">ACFORL_12020</name>
</gene>
<evidence type="ECO:0000256" key="1">
    <source>
        <dbReference type="PROSITE-ProRule" id="PRU00339"/>
    </source>
</evidence>
<dbReference type="SMART" id="SM00028">
    <property type="entry name" value="TPR"/>
    <property type="match status" value="1"/>
</dbReference>
<keyword evidence="5" id="KW-1185">Reference proteome</keyword>
<proteinExistence type="predicted"/>
<feature type="compositionally biased region" description="Basic and acidic residues" evidence="2">
    <location>
        <begin position="132"/>
        <end position="142"/>
    </location>
</feature>
<feature type="chain" id="PRO_5046909963" evidence="3">
    <location>
        <begin position="19"/>
        <end position="270"/>
    </location>
</feature>
<dbReference type="PROSITE" id="PS50005">
    <property type="entry name" value="TPR"/>
    <property type="match status" value="1"/>
</dbReference>
<feature type="compositionally biased region" description="Basic and acidic residues" evidence="2">
    <location>
        <begin position="178"/>
        <end position="210"/>
    </location>
</feature>
<name>A0ABV8CHP1_9GAMM</name>
<keyword evidence="1" id="KW-0802">TPR repeat</keyword>
<evidence type="ECO:0000256" key="2">
    <source>
        <dbReference type="SAM" id="MobiDB-lite"/>
    </source>
</evidence>
<dbReference type="PROSITE" id="PS50293">
    <property type="entry name" value="TPR_REGION"/>
    <property type="match status" value="1"/>
</dbReference>
<dbReference type="InterPro" id="IPR011990">
    <property type="entry name" value="TPR-like_helical_dom_sf"/>
</dbReference>
<accession>A0ABV8CHP1</accession>
<dbReference type="Proteomes" id="UP001595758">
    <property type="component" value="Unassembled WGS sequence"/>
</dbReference>
<dbReference type="Gene3D" id="1.25.40.10">
    <property type="entry name" value="Tetratricopeptide repeat domain"/>
    <property type="match status" value="1"/>
</dbReference>
<feature type="compositionally biased region" description="Low complexity" evidence="2">
    <location>
        <begin position="160"/>
        <end position="177"/>
    </location>
</feature>
<feature type="region of interest" description="Disordered" evidence="2">
    <location>
        <begin position="125"/>
        <end position="253"/>
    </location>
</feature>
<sequence length="270" mass="31629">MKKSIILVLLLIAGEANASFWHDLWSTPDQQAQKLMAKGQYKKAGQLFRQKDWQATAAYRSGNYQQAAKNFESLQSGSGYYNAGNALAHMGKYEEALKAYDNALAINPHDQDAQFNRNLVEKLLQQQQEQQQQDKKDDKQNKENNQSQNKNNQRDKSGDKNNQQQDNQRNFDQQNRQDQNKQQDKNDQQGQDSKAHQKQKDKQAAKKDQQKQQTDQQQQKESSDQQQSADEQEKEQAKQQWLRLIPDDPGGLLREKFLRDYIRRQRGWYQ</sequence>
<dbReference type="Pfam" id="PF00515">
    <property type="entry name" value="TPR_1"/>
    <property type="match status" value="1"/>
</dbReference>
<protein>
    <submittedName>
        <fullName evidence="4">Tetratricopeptide repeat protein</fullName>
    </submittedName>
</protein>
<evidence type="ECO:0000313" key="5">
    <source>
        <dbReference type="Proteomes" id="UP001595758"/>
    </source>
</evidence>
<feature type="compositionally biased region" description="Low complexity" evidence="2">
    <location>
        <begin position="211"/>
        <end position="229"/>
    </location>
</feature>
<evidence type="ECO:0000313" key="4">
    <source>
        <dbReference type="EMBL" id="MFC3909798.1"/>
    </source>
</evidence>
<evidence type="ECO:0000256" key="3">
    <source>
        <dbReference type="SAM" id="SignalP"/>
    </source>
</evidence>
<feature type="repeat" description="TPR" evidence="1">
    <location>
        <begin position="77"/>
        <end position="110"/>
    </location>
</feature>
<organism evidence="4 5">
    <name type="scientific">Legionella dresdenensis</name>
    <dbReference type="NCBI Taxonomy" id="450200"/>
    <lineage>
        <taxon>Bacteria</taxon>
        <taxon>Pseudomonadati</taxon>
        <taxon>Pseudomonadota</taxon>
        <taxon>Gammaproteobacteria</taxon>
        <taxon>Legionellales</taxon>
        <taxon>Legionellaceae</taxon>
        <taxon>Legionella</taxon>
    </lineage>
</organism>